<organism evidence="3 4">
    <name type="scientific">Dermatophagoides farinae</name>
    <name type="common">American house dust mite</name>
    <dbReference type="NCBI Taxonomy" id="6954"/>
    <lineage>
        <taxon>Eukaryota</taxon>
        <taxon>Metazoa</taxon>
        <taxon>Ecdysozoa</taxon>
        <taxon>Arthropoda</taxon>
        <taxon>Chelicerata</taxon>
        <taxon>Arachnida</taxon>
        <taxon>Acari</taxon>
        <taxon>Acariformes</taxon>
        <taxon>Sarcoptiformes</taxon>
        <taxon>Astigmata</taxon>
        <taxon>Psoroptidia</taxon>
        <taxon>Analgoidea</taxon>
        <taxon>Pyroglyphidae</taxon>
        <taxon>Dermatophagoidinae</taxon>
        <taxon>Dermatophagoides</taxon>
    </lineage>
</organism>
<evidence type="ECO:0000256" key="1">
    <source>
        <dbReference type="SAM" id="MobiDB-lite"/>
    </source>
</evidence>
<accession>A0A922HMR3</accession>
<proteinExistence type="predicted"/>
<feature type="region of interest" description="Disordered" evidence="1">
    <location>
        <begin position="1313"/>
        <end position="1336"/>
    </location>
</feature>
<feature type="domain" description="Spatacsin C-terminal" evidence="2">
    <location>
        <begin position="2128"/>
        <end position="2517"/>
    </location>
</feature>
<reference evidence="3" key="2">
    <citation type="journal article" date="2022" name="Res Sq">
        <title>Comparative Genomics Reveals Insights into the Divergent Evolution of Astigmatic Mites and Household Pest Adaptations.</title>
        <authorList>
            <person name="Xiong Q."/>
            <person name="Wan A.T.-Y."/>
            <person name="Liu X.-Y."/>
            <person name="Fung C.S.-H."/>
            <person name="Xiao X."/>
            <person name="Malainual N."/>
            <person name="Hou J."/>
            <person name="Wang L."/>
            <person name="Wang M."/>
            <person name="Yang K."/>
            <person name="Cui Y."/>
            <person name="Leung E."/>
            <person name="Nong W."/>
            <person name="Shin S.-K."/>
            <person name="Au S."/>
            <person name="Jeong K.Y."/>
            <person name="Chew F.T."/>
            <person name="Hui J."/>
            <person name="Leung T.F."/>
            <person name="Tungtrongchitr A."/>
            <person name="Zhong N."/>
            <person name="Liu Z."/>
            <person name="Tsui S."/>
        </authorList>
    </citation>
    <scope>NUCLEOTIDE SEQUENCE</scope>
    <source>
        <strain evidence="3">Derf</strain>
        <tissue evidence="3">Whole organism</tissue>
    </source>
</reference>
<sequence length="2671" mass="309126">MDFTALELGLRNRQLLQVKCFLRIQIETFRYFIKQDLCNSSSNEQAAALEKFFLHDWQNVVNKIVSFATIQMSGDYAAKIFSILLYRSLIYSCNQLIMTVSAIQIDNDDDDDDNSDDNVFIRSTDTTQSLRSSPISNTMASDTNTNENSLRLVKQRILLHLIKQINSMRDCLDNRIRLNNSLLPNEPLESTSLKIVRPKINDDSSDHDESLSTMLKTIEALLKTYGNAHRFQELFERSLQNNSIPLFVWAVKKFAQQSNSAYGEQLIHWDIIVERIVQYTAMKIGRPDSIVDDRLISEINSYLIQTGRPVFDILYALFIQTSDAIIRQKLLHIFAICLASHPEDDDPNVRIINSNVNFKQFQCQFGQYFRMLSIMDLYIFCFRPKISPVNDEEKLEIAFEWININDDDDDNGNIRLAKSFLLPILGELTQHSQMLNNWEEMTANNYNLIVFDPFRQHIFIEENFQSYINALSVWQYLIDNNDTKSLIKWIESDQIIQPYCDQIRPINLKMSIRMCEYLLRQSPTILLADIFVALISNPYFFNQHDFSDLMAKMLSFSDFLQIIGQTNILSSVNSCSSGNGCAILEKLLNKVIKLSQLVQHCIESRQYEFLFLLYNRYKIDFDVFFSSSSNIEESSSSSKQMLNVLNFMRDLCRSNGEVFEKSLFIHQFLVNDFSKPLKSIFSHSKSFDENVRFLLETFAAGSIDLDMILMIISFSSKYGFDEFFDALQQQEPDLVKSFVNKLATKYPLVHRASISHQESNASSSSSLNIYTFLQQAIPFVDINNVFQWQTNRCLSKPITNDSNSNHHNEMPHFSQKHLSELYGFKSNLNASFYLKNLRIIEAFLTFNKFLSSNEKSRDRHSINEKLSIKAIKKSTIIGYNNISDQSIVTTCLLFQSLIKSSLMPGKHKSSSNHRSSVLRETLDKNIFNECEKFRLHLALGRLIIEYAGDFLNLEGVQQQQNVLATLLRRSHFHSDRICSQKLLDLATVALERKYSSIQKPLTKFRRQQQQQQQQRQPPNRSLNVKFLLLFIETSNKFMTKNENDKDQIESLIPMIESSCNLLIECFEWKPLFMFAGHYSLKRPFGHFLNKCTNEDNWLVFVIFAQLYEIPKEDLQQILSQSNFNNQCIGEHLAKAFQSSRHVNVTSLSEAESRILRSKQTPDSSRNVLYSKLFKDKSIPIGSPPSVHIAPQSPPDNSTTVTESDSPENLSLFSSSMISGDLNSQKRSNVQVLFESKLQLQTASKDFLQLILDIYRNCVSFAHYHRVGPSSFSIEKSFQITLLYTSVSLSNPVLALLACSMNICDQRALPVDIKTTPSSSTSPIQSPKNGHNQQSSIKRSIDSSSAFDRIKYPSFACWLLASVSTASKQSFIDWYCQTNSLNPTTDSLIDCFIHWSPERLLRLINILTANDAQNYQKILDGFKMFDIQIPILYTLLEFHIEFLVMKDYYQTSDLLQRFQTLLAEYNEEEFIQNDSNKSMDGDDSNDDSDDYEWQLSDFFQRSWIEKCSLIMITNSLLIARQFELSILLSHYNFVRIQDSFSSEIHQYVPDIRRFYLFSQCLNKVPDYSLPIGPLLSIEANTNDESRYGEVLKNLILQLQQSGHFDAARNIINLLTIENTNEFIINEWMLKAKQAELESSNINNNNNIDISFWEDCWSQVVRIDPSMHSAFKVMERFVQQLEPDQLLIKCFVLLKCLLAIETILNDTINEIESIYPIINQTKDKQQQLQQPPDDNSTISSSNASSNNNVELIQDYFNFELSFWKSVVDCEMFIQKMDTSNDMKQIVDKNIITAWQDIWKDIVQYFTKSLLRKFILPKLTERYPHIGQNVENQRSKQQQNVQIDVNQYQSLNRVIGNLLDHFCYKKAIEVAKLFGYDHDDFEIIRTCDQIASGQLKDLSDASSSVQLKIKNQGENYSNGIGKFMKVTLIAGSNLTDDQRKIITMIETLASFTTIGEKFCEYILLHYKIACLLRKSYDELKDTDDEYSTTPCQLLEMLLLSNQIDESITVGHDVSSYSYQSFNEFNDSSMDQNQMSSLIDNYSETIMCAKEFIRFMGRIDDRLVNEEKIVDLLAEFVYNDVQRIVDRQFKDWDDPFNAQYTLFTEIELDRIQLEFNSARFSVLNRLLREPYLLGHKLLEWVKKSKTIFENAWNGFNHSDHTIDGQQPTVIHQKTEKEIRFILAKRKYYVQIVELYIRAHESFTAQCDVGGIALVLRKIRPLITQELRPARYFHLILRLLTGIGRYSEMIYCFDLFRECDRFELILSKRVQRTPQLRIALLNYLKNAEHIDELLPLVAIRFFLHREMADQHRNRAEKLLMETNFNNLHTSSSSSSSSLKTAMPIRSLTKKVSSTNSLSEMISTSPSLPTFKLTPSLLNMNNSNALKEQLEAIMFEFQEAEINYTKASSLANADYCSWRAQLIALQLYHFNKSKFTALHTDISTTVPILINLDMNRVRDFINQCNHYYEALIVAKSYPDVNIEWADPFFNNAIVNNNVQYAAQFLDNYEISVSFLEKVIKRFELFSTLFRQQQQQHQQQTIIKSSSNSQIAGQLFSSSSSSSSSPLPASFISSLSQIRSEMELQKIFLILEQIMESILCDGVNTTAQTNDSNVESSTMKFASTSFLKINLHDRYRLARRLNSRRILRHLMALNRENSAYLLDWIAKSNQNQCVNNKN</sequence>
<gene>
    <name evidence="3" type="ORF">DERF_015867</name>
</gene>
<keyword evidence="4" id="KW-1185">Reference proteome</keyword>
<dbReference type="PANTHER" id="PTHR13650:SF0">
    <property type="entry name" value="SPATACSIN"/>
    <property type="match status" value="1"/>
</dbReference>
<evidence type="ECO:0000313" key="3">
    <source>
        <dbReference type="EMBL" id="KAH9491133.1"/>
    </source>
</evidence>
<dbReference type="Proteomes" id="UP000790347">
    <property type="component" value="Unassembled WGS sequence"/>
</dbReference>
<comment type="caution">
    <text evidence="3">The sequence shown here is derived from an EMBL/GenBank/DDBJ whole genome shotgun (WGS) entry which is preliminary data.</text>
</comment>
<dbReference type="Pfam" id="PF14649">
    <property type="entry name" value="Spatacsin_C"/>
    <property type="match status" value="1"/>
</dbReference>
<feature type="region of interest" description="Disordered" evidence="1">
    <location>
        <begin position="1181"/>
        <end position="1206"/>
    </location>
</feature>
<reference evidence="3" key="1">
    <citation type="submission" date="2013-05" db="EMBL/GenBank/DDBJ databases">
        <authorList>
            <person name="Yim A.K.Y."/>
            <person name="Chan T.F."/>
            <person name="Ji K.M."/>
            <person name="Liu X.Y."/>
            <person name="Zhou J.W."/>
            <person name="Li R.Q."/>
            <person name="Yang K.Y."/>
            <person name="Li J."/>
            <person name="Li M."/>
            <person name="Law P.T.W."/>
            <person name="Wu Y.L."/>
            <person name="Cai Z.L."/>
            <person name="Qin H."/>
            <person name="Bao Y."/>
            <person name="Leung R.K.K."/>
            <person name="Ng P.K.S."/>
            <person name="Zou J."/>
            <person name="Zhong X.J."/>
            <person name="Ran P.X."/>
            <person name="Zhong N.S."/>
            <person name="Liu Z.G."/>
            <person name="Tsui S.K.W."/>
        </authorList>
    </citation>
    <scope>NUCLEOTIDE SEQUENCE</scope>
    <source>
        <strain evidence="3">Derf</strain>
        <tissue evidence="3">Whole organism</tissue>
    </source>
</reference>
<evidence type="ECO:0000259" key="2">
    <source>
        <dbReference type="Pfam" id="PF14649"/>
    </source>
</evidence>
<dbReference type="InterPro" id="IPR028107">
    <property type="entry name" value="Spatacsin_C_dom"/>
</dbReference>
<dbReference type="InterPro" id="IPR028103">
    <property type="entry name" value="Spatacsin"/>
</dbReference>
<dbReference type="GO" id="GO:0005737">
    <property type="term" value="C:cytoplasm"/>
    <property type="evidence" value="ECO:0007669"/>
    <property type="project" value="TreeGrafter"/>
</dbReference>
<feature type="region of interest" description="Disordered" evidence="1">
    <location>
        <begin position="1722"/>
        <end position="1741"/>
    </location>
</feature>
<feature type="compositionally biased region" description="Low complexity" evidence="1">
    <location>
        <begin position="1724"/>
        <end position="1741"/>
    </location>
</feature>
<feature type="compositionally biased region" description="Low complexity" evidence="1">
    <location>
        <begin position="1314"/>
        <end position="1326"/>
    </location>
</feature>
<dbReference type="EMBL" id="ASGP02000009">
    <property type="protein sequence ID" value="KAH9491133.1"/>
    <property type="molecule type" value="Genomic_DNA"/>
</dbReference>
<evidence type="ECO:0000313" key="4">
    <source>
        <dbReference type="Proteomes" id="UP000790347"/>
    </source>
</evidence>
<feature type="compositionally biased region" description="Polar residues" evidence="1">
    <location>
        <begin position="1194"/>
        <end position="1206"/>
    </location>
</feature>
<dbReference type="PANTHER" id="PTHR13650">
    <property type="entry name" value="SPATACSIN"/>
    <property type="match status" value="1"/>
</dbReference>
<name>A0A922HMR3_DERFA</name>
<protein>
    <recommendedName>
        <fullName evidence="2">Spatacsin C-terminal domain-containing protein</fullName>
    </recommendedName>
</protein>